<keyword evidence="2" id="KW-1185">Reference proteome</keyword>
<reference evidence="1 2" key="1">
    <citation type="submission" date="2016-09" db="EMBL/GenBank/DDBJ databases">
        <authorList>
            <person name="Capua I."/>
            <person name="De Benedictis P."/>
            <person name="Joannis T."/>
            <person name="Lombin L.H."/>
            <person name="Cattoli G."/>
        </authorList>
    </citation>
    <scope>NUCLEOTIDE SEQUENCE [LARGE SCALE GENOMIC DNA]</scope>
    <source>
        <strain evidence="1 2">GluBS11</strain>
    </source>
</reference>
<sequence>MTKDYVLEENMESEELLTVIEKYTVTPEMISDEILHKAKRLLRNYRHALWSIKSHIDEKEECQPVMNQDLKDVTDILDRYGYHINNGNLDEKLREIHEIRLVEKMIVLAMQKVMEYPEKGPVYCEVLELNYLVKNVNKEDDILHHLSLARSTYYKYKTEAIKIFGYCLWYIILPNLKKMKQITVPIYGNNVIQD</sequence>
<dbReference type="OrthoDB" id="1705555at2"/>
<organism evidence="1 2">
    <name type="scientific">Anaerobium acetethylicum</name>
    <dbReference type="NCBI Taxonomy" id="1619234"/>
    <lineage>
        <taxon>Bacteria</taxon>
        <taxon>Bacillati</taxon>
        <taxon>Bacillota</taxon>
        <taxon>Clostridia</taxon>
        <taxon>Lachnospirales</taxon>
        <taxon>Lachnospiraceae</taxon>
        <taxon>Anaerobium</taxon>
    </lineage>
</organism>
<gene>
    <name evidence="1" type="ORF">SAMN05421730_103141</name>
</gene>
<name>A0A1D3TXJ8_9FIRM</name>
<evidence type="ECO:0000313" key="1">
    <source>
        <dbReference type="EMBL" id="SCP99071.1"/>
    </source>
</evidence>
<protein>
    <recommendedName>
        <fullName evidence="3">Phage transcriptional regulator, ArpU family</fullName>
    </recommendedName>
</protein>
<evidence type="ECO:0008006" key="3">
    <source>
        <dbReference type="Google" id="ProtNLM"/>
    </source>
</evidence>
<dbReference type="AlphaFoldDB" id="A0A1D3TXJ8"/>
<evidence type="ECO:0000313" key="2">
    <source>
        <dbReference type="Proteomes" id="UP000199315"/>
    </source>
</evidence>
<dbReference type="Proteomes" id="UP000199315">
    <property type="component" value="Unassembled WGS sequence"/>
</dbReference>
<dbReference type="RefSeq" id="WP_091236341.1">
    <property type="nucleotide sequence ID" value="NZ_FMKA01000031.1"/>
</dbReference>
<dbReference type="EMBL" id="FMKA01000031">
    <property type="protein sequence ID" value="SCP99071.1"/>
    <property type="molecule type" value="Genomic_DNA"/>
</dbReference>
<accession>A0A1D3TXJ8</accession>
<proteinExistence type="predicted"/>